<comment type="caution">
    <text evidence="2">The sequence shown here is derived from an EMBL/GenBank/DDBJ whole genome shotgun (WGS) entry which is preliminary data.</text>
</comment>
<dbReference type="STRING" id="883113.HMPREF9708_00236"/>
<dbReference type="EMBL" id="AGEG01000002">
    <property type="protein sequence ID" value="EHR38152.1"/>
    <property type="molecule type" value="Genomic_DNA"/>
</dbReference>
<evidence type="ECO:0000313" key="3">
    <source>
        <dbReference type="Proteomes" id="UP000006190"/>
    </source>
</evidence>
<dbReference type="Pfam" id="PF13472">
    <property type="entry name" value="Lipase_GDSL_2"/>
    <property type="match status" value="1"/>
</dbReference>
<dbReference type="Proteomes" id="UP000006190">
    <property type="component" value="Unassembled WGS sequence"/>
</dbReference>
<dbReference type="OrthoDB" id="2513075at2"/>
<dbReference type="InterPro" id="IPR036514">
    <property type="entry name" value="SGNH_hydro_sf"/>
</dbReference>
<dbReference type="SUPFAM" id="SSF52266">
    <property type="entry name" value="SGNH hydrolase"/>
    <property type="match status" value="1"/>
</dbReference>
<reference evidence="2 3" key="1">
    <citation type="submission" date="2012-01" db="EMBL/GenBank/DDBJ databases">
        <title>The Genome Sequence of Facklamia languida CCUG 37842.</title>
        <authorList>
            <consortium name="The Broad Institute Genome Sequencing Platform"/>
            <person name="Earl A."/>
            <person name="Ward D."/>
            <person name="Feldgarden M."/>
            <person name="Gevers D."/>
            <person name="Huys G."/>
            <person name="Young S.K."/>
            <person name="Zeng Q."/>
            <person name="Gargeya S."/>
            <person name="Fitzgerald M."/>
            <person name="Haas B."/>
            <person name="Abouelleil A."/>
            <person name="Alvarado L."/>
            <person name="Arachchi H.M."/>
            <person name="Berlin A."/>
            <person name="Chapman S.B."/>
            <person name="Gearin G."/>
            <person name="Goldberg J."/>
            <person name="Griggs A."/>
            <person name="Gujja S."/>
            <person name="Hansen M."/>
            <person name="Heiman D."/>
            <person name="Howarth C."/>
            <person name="Larimer J."/>
            <person name="Lui A."/>
            <person name="MacDonald P.J.P."/>
            <person name="McCowen C."/>
            <person name="Montmayeur A."/>
            <person name="Murphy C."/>
            <person name="Neiman D."/>
            <person name="Pearson M."/>
            <person name="Priest M."/>
            <person name="Roberts A."/>
            <person name="Saif S."/>
            <person name="Shea T."/>
            <person name="Sisk P."/>
            <person name="Stolte C."/>
            <person name="Sykes S."/>
            <person name="Wortman J."/>
            <person name="Nusbaum C."/>
            <person name="Birren B."/>
        </authorList>
    </citation>
    <scope>NUCLEOTIDE SEQUENCE [LARGE SCALE GENOMIC DNA]</scope>
    <source>
        <strain evidence="2 3">CCUG 37842</strain>
    </source>
</reference>
<feature type="domain" description="SGNH hydrolase-type esterase" evidence="1">
    <location>
        <begin position="33"/>
        <end position="160"/>
    </location>
</feature>
<keyword evidence="3" id="KW-1185">Reference proteome</keyword>
<dbReference type="HOGENOM" id="CLU_051989_6_3_9"/>
<accession>H3NH97</accession>
<protein>
    <recommendedName>
        <fullName evidence="1">SGNH hydrolase-type esterase domain-containing protein</fullName>
    </recommendedName>
</protein>
<dbReference type="PATRIC" id="fig|883113.3.peg.239"/>
<evidence type="ECO:0000259" key="1">
    <source>
        <dbReference type="Pfam" id="PF13472"/>
    </source>
</evidence>
<proteinExistence type="predicted"/>
<evidence type="ECO:0000313" key="2">
    <source>
        <dbReference type="EMBL" id="EHR38152.1"/>
    </source>
</evidence>
<gene>
    <name evidence="2" type="ORF">HMPREF9708_00236</name>
</gene>
<dbReference type="InterPro" id="IPR013830">
    <property type="entry name" value="SGNH_hydro"/>
</dbReference>
<dbReference type="AlphaFoldDB" id="H3NH97"/>
<dbReference type="Gene3D" id="3.40.50.1110">
    <property type="entry name" value="SGNH hydrolase"/>
    <property type="match status" value="1"/>
</dbReference>
<sequence>MELLFLGHSLLDFYPRDSIGNWKIRNVAKQGTIAKEGWNLLVEDPKILTNSNAVLVMYGINEIYYQMKEEMVMDYLERILQVIKDHRVDLPIILSSIIQTPETQRIKPAKIQRLNDQINQLAQDYGAYLLTWQAFYNSEGFIREEYTLDGIHLTAKGYQLFDHVLLQLLRVI</sequence>
<name>H3NH97_9LACT</name>
<dbReference type="eggNOG" id="COG2755">
    <property type="taxonomic scope" value="Bacteria"/>
</dbReference>
<organism evidence="2 3">
    <name type="scientific">Facklamia languida CCUG 37842</name>
    <dbReference type="NCBI Taxonomy" id="883113"/>
    <lineage>
        <taxon>Bacteria</taxon>
        <taxon>Bacillati</taxon>
        <taxon>Bacillota</taxon>
        <taxon>Bacilli</taxon>
        <taxon>Lactobacillales</taxon>
        <taxon>Aerococcaceae</taxon>
        <taxon>Facklamia</taxon>
    </lineage>
</organism>